<dbReference type="InterPro" id="IPR010982">
    <property type="entry name" value="Lambda_DNA-bd_dom_sf"/>
</dbReference>
<dbReference type="CDD" id="cd01392">
    <property type="entry name" value="HTH_LacI"/>
    <property type="match status" value="1"/>
</dbReference>
<evidence type="ECO:0000256" key="3">
    <source>
        <dbReference type="ARBA" id="ARBA00023163"/>
    </source>
</evidence>
<dbReference type="InterPro" id="IPR001761">
    <property type="entry name" value="Peripla_BP/Lac1_sug-bd_dom"/>
</dbReference>
<dbReference type="Pfam" id="PF00356">
    <property type="entry name" value="LacI"/>
    <property type="match status" value="1"/>
</dbReference>
<dbReference type="Gene3D" id="3.40.50.2300">
    <property type="match status" value="2"/>
</dbReference>
<dbReference type="InterPro" id="IPR005502">
    <property type="entry name" value="Ribosyl_crysJ1"/>
</dbReference>
<feature type="domain" description="HTH lacI-type" evidence="5">
    <location>
        <begin position="11"/>
        <end position="66"/>
    </location>
</feature>
<evidence type="ECO:0000256" key="1">
    <source>
        <dbReference type="ARBA" id="ARBA00023015"/>
    </source>
</evidence>
<dbReference type="SUPFAM" id="SSF101478">
    <property type="entry name" value="ADP-ribosylglycohydrolase"/>
    <property type="match status" value="1"/>
</dbReference>
<dbReference type="SMART" id="SM00354">
    <property type="entry name" value="HTH_LACI"/>
    <property type="match status" value="1"/>
</dbReference>
<dbReference type="CDD" id="cd06267">
    <property type="entry name" value="PBP1_LacI_sugar_binding-like"/>
    <property type="match status" value="1"/>
</dbReference>
<dbReference type="SUPFAM" id="SSF53822">
    <property type="entry name" value="Periplasmic binding protein-like I"/>
    <property type="match status" value="1"/>
</dbReference>
<evidence type="ECO:0000313" key="6">
    <source>
        <dbReference type="EMBL" id="MBP2381412.1"/>
    </source>
</evidence>
<sequence>MHEPQDLRRRATRADVARAAGTSTAVVSYVINDGPRPVAPDTRRKVLEAIEQTGYRRNPIAGALASGKTRTLGLVVPDIENPFFAALAKQLETTALLNDHTLLLANSGESSDHEAMLVAKLVERRVDGVMVAPVGPSIEKIIESAAGAPVVILDRRATDARIGEVTMDNRLMSMLATQHLVEHGRSRHAIITGKRELPTAVDRVAGWHLALHAAALDVRESAVSWASFTKDGGYRAAGSLLDGGVDFDALFTGNEEQGIGALRALQERGIDVPADVSVIAVDGTDASAFTYPALTSIRQPFEQIASTAIERILDPNSPQTVTIESYELVRRESCGCYPLRTPDRAPHIASTHAPTRTRTKGEAMSEDATTRDSILNELDQLEQTGYDVAALRTVSDETHLASATWDSFMDEAQKLPQSNFPYDEPSDLKQIEEQLDADLSVTLDIPGNLTDRLVAAWRGRVCGNMLGKPVEYGVYWTRSRIKEYLEAAGAYPLRDYVPAPDGLREQYELREDNWEQTTLGRIDGSARDDDVDYTLLGLHILEEYGTEFTSADVATEWMTRLPFHQTYTAERAAYRNLVEERGVEEAGAYRNPYREWIGALIRGDVFGYINPGDPAGALRLSYKDAYLSHRANGIYGEQWAAALLSLALSMDDVHEVFARSLDYVPRGSRIHEALTRVHRIRNNGGTWEEALDDADHAWSGYHWVHTVNNAAIIAAALLWGEGDFSASIGLTVQGGKDTDSNGATVGSILGALSGTAGIPSRWTDPINDHVRSAVFGFENSSIPDLARRTEDLITR</sequence>
<dbReference type="GO" id="GO:0003677">
    <property type="term" value="F:DNA binding"/>
    <property type="evidence" value="ECO:0007669"/>
    <property type="project" value="UniProtKB-KW"/>
</dbReference>
<organism evidence="6 7">
    <name type="scientific">Brachybacterium sacelli</name>
    <dbReference type="NCBI Taxonomy" id="173364"/>
    <lineage>
        <taxon>Bacteria</taxon>
        <taxon>Bacillati</taxon>
        <taxon>Actinomycetota</taxon>
        <taxon>Actinomycetes</taxon>
        <taxon>Micrococcales</taxon>
        <taxon>Dermabacteraceae</taxon>
        <taxon>Brachybacterium</taxon>
    </lineage>
</organism>
<evidence type="ECO:0000313" key="7">
    <source>
        <dbReference type="Proteomes" id="UP001519290"/>
    </source>
</evidence>
<comment type="caution">
    <text evidence="6">The sequence shown here is derived from an EMBL/GenBank/DDBJ whole genome shotgun (WGS) entry which is preliminary data.</text>
</comment>
<proteinExistence type="predicted"/>
<name>A0ABS4WYW6_9MICO</name>
<dbReference type="PANTHER" id="PTHR30146:SF109">
    <property type="entry name" value="HTH-TYPE TRANSCRIPTIONAL REGULATOR GALS"/>
    <property type="match status" value="1"/>
</dbReference>
<dbReference type="InterPro" id="IPR036705">
    <property type="entry name" value="Ribosyl_crysJ1_sf"/>
</dbReference>
<keyword evidence="2 6" id="KW-0238">DNA-binding</keyword>
<dbReference type="Gene3D" id="1.10.260.40">
    <property type="entry name" value="lambda repressor-like DNA-binding domains"/>
    <property type="match status" value="1"/>
</dbReference>
<accession>A0ABS4WYW6</accession>
<dbReference type="Pfam" id="PF03747">
    <property type="entry name" value="ADP_ribosyl_GH"/>
    <property type="match status" value="1"/>
</dbReference>
<dbReference type="Proteomes" id="UP001519290">
    <property type="component" value="Unassembled WGS sequence"/>
</dbReference>
<dbReference type="PANTHER" id="PTHR30146">
    <property type="entry name" value="LACI-RELATED TRANSCRIPTIONAL REPRESSOR"/>
    <property type="match status" value="1"/>
</dbReference>
<keyword evidence="7" id="KW-1185">Reference proteome</keyword>
<keyword evidence="1" id="KW-0805">Transcription regulation</keyword>
<dbReference type="Pfam" id="PF00532">
    <property type="entry name" value="Peripla_BP_1"/>
    <property type="match status" value="1"/>
</dbReference>
<dbReference type="SUPFAM" id="SSF47413">
    <property type="entry name" value="lambda repressor-like DNA-binding domains"/>
    <property type="match status" value="1"/>
</dbReference>
<dbReference type="InterPro" id="IPR000843">
    <property type="entry name" value="HTH_LacI"/>
</dbReference>
<evidence type="ECO:0000259" key="5">
    <source>
        <dbReference type="PROSITE" id="PS50932"/>
    </source>
</evidence>
<evidence type="ECO:0000256" key="2">
    <source>
        <dbReference type="ARBA" id="ARBA00023125"/>
    </source>
</evidence>
<dbReference type="InterPro" id="IPR028082">
    <property type="entry name" value="Peripla_BP_I"/>
</dbReference>
<dbReference type="EMBL" id="JAGIOD010000001">
    <property type="protein sequence ID" value="MBP2381412.1"/>
    <property type="molecule type" value="Genomic_DNA"/>
</dbReference>
<reference evidence="6 7" key="1">
    <citation type="submission" date="2021-03" db="EMBL/GenBank/DDBJ databases">
        <title>Sequencing the genomes of 1000 actinobacteria strains.</title>
        <authorList>
            <person name="Klenk H.-P."/>
        </authorList>
    </citation>
    <scope>NUCLEOTIDE SEQUENCE [LARGE SCALE GENOMIC DNA]</scope>
    <source>
        <strain evidence="6 7">DSM 14566</strain>
    </source>
</reference>
<dbReference type="Gene3D" id="1.10.4080.10">
    <property type="entry name" value="ADP-ribosylation/Crystallin J1"/>
    <property type="match status" value="1"/>
</dbReference>
<dbReference type="PROSITE" id="PS50932">
    <property type="entry name" value="HTH_LACI_2"/>
    <property type="match status" value="1"/>
</dbReference>
<feature type="region of interest" description="Disordered" evidence="4">
    <location>
        <begin position="345"/>
        <end position="367"/>
    </location>
</feature>
<keyword evidence="3" id="KW-0804">Transcription</keyword>
<protein>
    <submittedName>
        <fullName evidence="6">DNA-binding LacI/PurR family transcriptional regulator/ADP-ribosylglycohydrolase</fullName>
    </submittedName>
</protein>
<evidence type="ECO:0000256" key="4">
    <source>
        <dbReference type="SAM" id="MobiDB-lite"/>
    </source>
</evidence>
<gene>
    <name evidence="6" type="ORF">JOF43_001369</name>
</gene>
<dbReference type="RefSeq" id="WP_209900538.1">
    <property type="nucleotide sequence ID" value="NZ_BAAAJW010000002.1"/>
</dbReference>